<evidence type="ECO:0008006" key="3">
    <source>
        <dbReference type="Google" id="ProtNLM"/>
    </source>
</evidence>
<gene>
    <name evidence="1" type="ORF">VEZ01S_23_00140</name>
</gene>
<protein>
    <recommendedName>
        <fullName evidence="3">DUF3389 domain-containing protein</fullName>
    </recommendedName>
</protein>
<sequence>MTLDFELGKIIVNAHELMIRIDGEQRLTLHAQTDAISLLGQVLVVTDAQSRFSLKLSEAVITEISQITGIPIT</sequence>
<organism evidence="1 2">
    <name type="scientific">Vibrio ezurae NBRC 102218</name>
    <dbReference type="NCBI Taxonomy" id="1219080"/>
    <lineage>
        <taxon>Bacteria</taxon>
        <taxon>Pseudomonadati</taxon>
        <taxon>Pseudomonadota</taxon>
        <taxon>Gammaproteobacteria</taxon>
        <taxon>Vibrionales</taxon>
        <taxon>Vibrionaceae</taxon>
        <taxon>Vibrio</taxon>
    </lineage>
</organism>
<proteinExistence type="predicted"/>
<accession>U3B3M7</accession>
<dbReference type="InterPro" id="IPR021811">
    <property type="entry name" value="DUF3389"/>
</dbReference>
<evidence type="ECO:0000313" key="1">
    <source>
        <dbReference type="EMBL" id="GAD80062.1"/>
    </source>
</evidence>
<dbReference type="Proteomes" id="UP000016562">
    <property type="component" value="Unassembled WGS sequence"/>
</dbReference>
<dbReference type="Pfam" id="PF11869">
    <property type="entry name" value="DUF3389"/>
    <property type="match status" value="1"/>
</dbReference>
<dbReference type="AlphaFoldDB" id="U3B3M7"/>
<evidence type="ECO:0000313" key="2">
    <source>
        <dbReference type="Proteomes" id="UP000016562"/>
    </source>
</evidence>
<dbReference type="STRING" id="1219080.VEZ01S_23_00140"/>
<dbReference type="EMBL" id="BATM01000023">
    <property type="protein sequence ID" value="GAD80062.1"/>
    <property type="molecule type" value="Genomic_DNA"/>
</dbReference>
<dbReference type="OrthoDB" id="6271555at2"/>
<comment type="caution">
    <text evidence="1">The sequence shown here is derived from an EMBL/GenBank/DDBJ whole genome shotgun (WGS) entry which is preliminary data.</text>
</comment>
<reference evidence="1 2" key="1">
    <citation type="submission" date="2013-09" db="EMBL/GenBank/DDBJ databases">
        <title>Whole genome shotgun sequence of Vibrio ezurae NBRC 102218.</title>
        <authorList>
            <person name="Yoshida I."/>
            <person name="Hosoyama A."/>
            <person name="Numata M."/>
            <person name="Hashimoto M."/>
            <person name="Hosoyama Y."/>
            <person name="Tsuchikane K."/>
            <person name="Noguchi M."/>
            <person name="Hirakata S."/>
            <person name="Ichikawa N."/>
            <person name="Ohji S."/>
            <person name="Yamazoe A."/>
            <person name="Fujita N."/>
        </authorList>
    </citation>
    <scope>NUCLEOTIDE SEQUENCE [LARGE SCALE GENOMIC DNA]</scope>
    <source>
        <strain evidence="1 2">NBRC 102218</strain>
    </source>
</reference>
<name>U3B3M7_9VIBR</name>
<dbReference type="RefSeq" id="WP_021713770.1">
    <property type="nucleotide sequence ID" value="NZ_BATM01000023.1"/>
</dbReference>
<keyword evidence="2" id="KW-1185">Reference proteome</keyword>